<feature type="transmembrane region" description="Helical" evidence="1">
    <location>
        <begin position="7"/>
        <end position="25"/>
    </location>
</feature>
<keyword evidence="1" id="KW-0472">Membrane</keyword>
<comment type="caution">
    <text evidence="2">The sequence shown here is derived from an EMBL/GenBank/DDBJ whole genome shotgun (WGS) entry which is preliminary data.</text>
</comment>
<keyword evidence="1" id="KW-0812">Transmembrane</keyword>
<dbReference type="EMBL" id="FPKT01000003">
    <property type="protein sequence ID" value="SFZ76304.1"/>
    <property type="molecule type" value="Genomic_DNA"/>
</dbReference>
<evidence type="ECO:0000256" key="1">
    <source>
        <dbReference type="SAM" id="Phobius"/>
    </source>
</evidence>
<keyword evidence="1" id="KW-1133">Transmembrane helix</keyword>
<accession>A0ABY1H6I2</accession>
<gene>
    <name evidence="2" type="ORF">SAMN03097721_01414</name>
</gene>
<name>A0ABY1H6I2_9STAP</name>
<reference evidence="2 3" key="1">
    <citation type="submission" date="2016-11" db="EMBL/GenBank/DDBJ databases">
        <authorList>
            <person name="Varghese N."/>
            <person name="Submissions S."/>
        </authorList>
    </citation>
    <scope>NUCLEOTIDE SEQUENCE [LARGE SCALE GENOMIC DNA]</scope>
    <source>
        <strain evidence="2 3">NFIX07</strain>
    </source>
</reference>
<evidence type="ECO:0000313" key="2">
    <source>
        <dbReference type="EMBL" id="SFZ76304.1"/>
    </source>
</evidence>
<keyword evidence="3" id="KW-1185">Reference proteome</keyword>
<feature type="transmembrane region" description="Helical" evidence="1">
    <location>
        <begin position="97"/>
        <end position="114"/>
    </location>
</feature>
<sequence length="159" mass="19184">MKWFKIILDITVLLLISTLLFLYTYKENEQLLPSSKYIVEVTDWDHQYNKKEIFDTITKFAKKEHIAIYKVITNYQNKKINKDIYVFNPTQQTSLNSLYSLLYIIQLLTVLIHYSKWKTTMLKYLKIRSIMKIFPCSTKMVKNWIINLHLMDMTLIKNM</sequence>
<dbReference type="Proteomes" id="UP000182665">
    <property type="component" value="Unassembled WGS sequence"/>
</dbReference>
<organism evidence="2 3">
    <name type="scientific">Staphylococcus pasteuri</name>
    <dbReference type="NCBI Taxonomy" id="45972"/>
    <lineage>
        <taxon>Bacteria</taxon>
        <taxon>Bacillati</taxon>
        <taxon>Bacillota</taxon>
        <taxon>Bacilli</taxon>
        <taxon>Bacillales</taxon>
        <taxon>Staphylococcaceae</taxon>
        <taxon>Staphylococcus</taxon>
    </lineage>
</organism>
<evidence type="ECO:0000313" key="3">
    <source>
        <dbReference type="Proteomes" id="UP000182665"/>
    </source>
</evidence>
<proteinExistence type="predicted"/>
<protein>
    <submittedName>
        <fullName evidence="2">Uncharacterized protein</fullName>
    </submittedName>
</protein>